<feature type="transmembrane region" description="Helical" evidence="5">
    <location>
        <begin position="200"/>
        <end position="223"/>
    </location>
</feature>
<dbReference type="PANTHER" id="PTHR35457">
    <property type="entry name" value="HEME A SYNTHASE"/>
    <property type="match status" value="1"/>
</dbReference>
<dbReference type="PANTHER" id="PTHR35457:SF1">
    <property type="entry name" value="HEME A SYNTHASE"/>
    <property type="match status" value="1"/>
</dbReference>
<dbReference type="Proteomes" id="UP001501521">
    <property type="component" value="Unassembled WGS sequence"/>
</dbReference>
<proteinExistence type="predicted"/>
<keyword evidence="2" id="KW-0560">Oxidoreductase</keyword>
<keyword evidence="5" id="KW-1133">Transmembrane helix</keyword>
<feature type="region of interest" description="Disordered" evidence="4">
    <location>
        <begin position="296"/>
        <end position="317"/>
    </location>
</feature>
<reference evidence="8" key="1">
    <citation type="journal article" date="2019" name="Int. J. Syst. Evol. Microbiol.">
        <title>The Global Catalogue of Microorganisms (GCM) 10K type strain sequencing project: providing services to taxonomists for standard genome sequencing and annotation.</title>
        <authorList>
            <consortium name="The Broad Institute Genomics Platform"/>
            <consortium name="The Broad Institute Genome Sequencing Center for Infectious Disease"/>
            <person name="Wu L."/>
            <person name="Ma J."/>
        </authorList>
    </citation>
    <scope>NUCLEOTIDE SEQUENCE [LARGE SCALE GENOMIC DNA]</scope>
    <source>
        <strain evidence="8">JCM 19125</strain>
    </source>
</reference>
<keyword evidence="5" id="KW-0812">Transmembrane</keyword>
<accession>A0ABP9F5E0</accession>
<organism evidence="7 8">
    <name type="scientific">Tessaracoccus lubricantis</name>
    <dbReference type="NCBI Taxonomy" id="545543"/>
    <lineage>
        <taxon>Bacteria</taxon>
        <taxon>Bacillati</taxon>
        <taxon>Actinomycetota</taxon>
        <taxon>Actinomycetes</taxon>
        <taxon>Propionibacteriales</taxon>
        <taxon>Propionibacteriaceae</taxon>
        <taxon>Tessaracoccus</taxon>
    </lineage>
</organism>
<evidence type="ECO:0000256" key="3">
    <source>
        <dbReference type="ARBA" id="ARBA00023004"/>
    </source>
</evidence>
<gene>
    <name evidence="7" type="ORF">GCM10025789_07800</name>
</gene>
<name>A0ABP9F5E0_9ACTN</name>
<evidence type="ECO:0000256" key="1">
    <source>
        <dbReference type="ARBA" id="ARBA00022723"/>
    </source>
</evidence>
<evidence type="ECO:0000256" key="5">
    <source>
        <dbReference type="SAM" id="Phobius"/>
    </source>
</evidence>
<feature type="chain" id="PRO_5046729912" description="Cytochrome oxidase assembly protein" evidence="6">
    <location>
        <begin position="27"/>
        <end position="317"/>
    </location>
</feature>
<evidence type="ECO:0000256" key="2">
    <source>
        <dbReference type="ARBA" id="ARBA00023002"/>
    </source>
</evidence>
<feature type="transmembrane region" description="Helical" evidence="5">
    <location>
        <begin position="118"/>
        <end position="142"/>
    </location>
</feature>
<feature type="transmembrane region" description="Helical" evidence="5">
    <location>
        <begin position="154"/>
        <end position="180"/>
    </location>
</feature>
<feature type="transmembrane region" description="Helical" evidence="5">
    <location>
        <begin position="264"/>
        <end position="288"/>
    </location>
</feature>
<dbReference type="EMBL" id="BAABLV010000013">
    <property type="protein sequence ID" value="GAA4893111.1"/>
    <property type="molecule type" value="Genomic_DNA"/>
</dbReference>
<sequence length="317" mass="32854">MGSTTVFRVAAALLFTTIVLGSVVCATDSSSACPAWPVCYADQVAPLPQFEWLNNPVIEFVHRFIAFLSLVFTGWAGWLGRRSSDVRVRVFPWVALGLAVGSAVFGMMIILFTLPLGLALIDVGGAMVAMTLMTVASAAVTSRVDGGSPSVRRLGLGALVVLISMHLLGIVVAGVTSAGTGSFTRCISWPLWLVLDIDKYPALQVARIVMAAAALVLIAATVAKAARSPKLRMPAVVLAALTVLELALGLLIRAQGLALTQTNGINATLAVLYTALASGIVWALGYLIGRAGSVAGRSPAPTAPEAVTGSAWSTPRS</sequence>
<evidence type="ECO:0000256" key="6">
    <source>
        <dbReference type="SAM" id="SignalP"/>
    </source>
</evidence>
<evidence type="ECO:0000313" key="7">
    <source>
        <dbReference type="EMBL" id="GAA4893111.1"/>
    </source>
</evidence>
<evidence type="ECO:0008006" key="9">
    <source>
        <dbReference type="Google" id="ProtNLM"/>
    </source>
</evidence>
<protein>
    <recommendedName>
        <fullName evidence="9">Cytochrome oxidase assembly protein</fullName>
    </recommendedName>
</protein>
<feature type="transmembrane region" description="Helical" evidence="5">
    <location>
        <begin position="60"/>
        <end position="78"/>
    </location>
</feature>
<evidence type="ECO:0000256" key="4">
    <source>
        <dbReference type="SAM" id="MobiDB-lite"/>
    </source>
</evidence>
<comment type="caution">
    <text evidence="7">The sequence shown here is derived from an EMBL/GenBank/DDBJ whole genome shotgun (WGS) entry which is preliminary data.</text>
</comment>
<dbReference type="InterPro" id="IPR050450">
    <property type="entry name" value="COX15/CtaA_HemeA_synthase"/>
</dbReference>
<keyword evidence="6" id="KW-0732">Signal</keyword>
<keyword evidence="3" id="KW-0408">Iron</keyword>
<feature type="transmembrane region" description="Helical" evidence="5">
    <location>
        <begin position="235"/>
        <end position="252"/>
    </location>
</feature>
<keyword evidence="8" id="KW-1185">Reference proteome</keyword>
<dbReference type="RefSeq" id="WP_345579268.1">
    <property type="nucleotide sequence ID" value="NZ_BAABLV010000013.1"/>
</dbReference>
<evidence type="ECO:0000313" key="8">
    <source>
        <dbReference type="Proteomes" id="UP001501521"/>
    </source>
</evidence>
<keyword evidence="5" id="KW-0472">Membrane</keyword>
<feature type="transmembrane region" description="Helical" evidence="5">
    <location>
        <begin position="90"/>
        <end position="112"/>
    </location>
</feature>
<keyword evidence="1" id="KW-0479">Metal-binding</keyword>
<feature type="signal peptide" evidence="6">
    <location>
        <begin position="1"/>
        <end position="26"/>
    </location>
</feature>